<feature type="transmembrane region" description="Helical" evidence="8">
    <location>
        <begin position="72"/>
        <end position="88"/>
    </location>
</feature>
<feature type="transmembrane region" description="Helical" evidence="8">
    <location>
        <begin position="164"/>
        <end position="185"/>
    </location>
</feature>
<name>A0A372EQ06_9BURK</name>
<dbReference type="Pfam" id="PF01925">
    <property type="entry name" value="TauE"/>
    <property type="match status" value="1"/>
</dbReference>
<evidence type="ECO:0000313" key="10">
    <source>
        <dbReference type="Proteomes" id="UP000261931"/>
    </source>
</evidence>
<keyword evidence="10" id="KW-1185">Reference proteome</keyword>
<proteinExistence type="inferred from homology"/>
<evidence type="ECO:0000256" key="2">
    <source>
        <dbReference type="ARBA" id="ARBA00009142"/>
    </source>
</evidence>
<dbReference type="AlphaFoldDB" id="A0A372EQ06"/>
<dbReference type="PANTHER" id="PTHR30269:SF37">
    <property type="entry name" value="MEMBRANE TRANSPORTER PROTEIN"/>
    <property type="match status" value="1"/>
</dbReference>
<evidence type="ECO:0000256" key="1">
    <source>
        <dbReference type="ARBA" id="ARBA00004651"/>
    </source>
</evidence>
<keyword evidence="6 8" id="KW-1133">Transmembrane helix</keyword>
<comment type="caution">
    <text evidence="9">The sequence shown here is derived from an EMBL/GenBank/DDBJ whole genome shotgun (WGS) entry which is preliminary data.</text>
</comment>
<dbReference type="GO" id="GO:0005886">
    <property type="term" value="C:plasma membrane"/>
    <property type="evidence" value="ECO:0007669"/>
    <property type="project" value="UniProtKB-SubCell"/>
</dbReference>
<keyword evidence="3" id="KW-0813">Transport</keyword>
<keyword evidence="5 8" id="KW-0812">Transmembrane</keyword>
<evidence type="ECO:0000256" key="4">
    <source>
        <dbReference type="ARBA" id="ARBA00022475"/>
    </source>
</evidence>
<feature type="transmembrane region" description="Helical" evidence="8">
    <location>
        <begin position="95"/>
        <end position="112"/>
    </location>
</feature>
<feature type="transmembrane region" description="Helical" evidence="8">
    <location>
        <begin position="191"/>
        <end position="210"/>
    </location>
</feature>
<dbReference type="InterPro" id="IPR052017">
    <property type="entry name" value="TSUP"/>
</dbReference>
<dbReference type="EMBL" id="QVLS01000001">
    <property type="protein sequence ID" value="RFP82703.1"/>
    <property type="molecule type" value="Genomic_DNA"/>
</dbReference>
<comment type="similarity">
    <text evidence="2 8">Belongs to the 4-toluene sulfonate uptake permease (TSUP) (TC 2.A.102) family.</text>
</comment>
<accession>A0A372EQ06</accession>
<feature type="transmembrane region" description="Helical" evidence="8">
    <location>
        <begin position="132"/>
        <end position="152"/>
    </location>
</feature>
<dbReference type="InterPro" id="IPR002781">
    <property type="entry name" value="TM_pro_TauE-like"/>
</dbReference>
<evidence type="ECO:0000313" key="9">
    <source>
        <dbReference type="EMBL" id="RFP82703.1"/>
    </source>
</evidence>
<gene>
    <name evidence="9" type="ORF">DY262_02450</name>
</gene>
<dbReference type="RefSeq" id="WP_116957376.1">
    <property type="nucleotide sequence ID" value="NZ_QVLS01000001.1"/>
</dbReference>
<evidence type="ECO:0000256" key="5">
    <source>
        <dbReference type="ARBA" id="ARBA00022692"/>
    </source>
</evidence>
<sequence>MTELVYPAAVVLLGYVVLGITGFGSALIVVPLLAWRWPLPEVVALTLLMDVPASLLHSGLNLRQVDFGELRRLLPGMAAGTLAGLWLSGVLDARWPLLALGLYVATVGINALRPRLAAPRPLAAPWAHGMGFGIGLVEMLFGTAGPLAVAWLSRRLRDVHALRASTPVIIVAGAATVLLGMAWVGRLSSGALWWRWAGLIGLALLGVLMGNRLARHVPAPRLRQLICGLLVISGLMLVRHAWTQA</sequence>
<evidence type="ECO:0000256" key="6">
    <source>
        <dbReference type="ARBA" id="ARBA00022989"/>
    </source>
</evidence>
<keyword evidence="7 8" id="KW-0472">Membrane</keyword>
<feature type="transmembrane region" description="Helical" evidence="8">
    <location>
        <begin position="222"/>
        <end position="242"/>
    </location>
</feature>
<dbReference type="Proteomes" id="UP000261931">
    <property type="component" value="Unassembled WGS sequence"/>
</dbReference>
<evidence type="ECO:0000256" key="8">
    <source>
        <dbReference type="RuleBase" id="RU363041"/>
    </source>
</evidence>
<comment type="subcellular location">
    <subcellularLocation>
        <location evidence="1 8">Cell membrane</location>
        <topology evidence="1 8">Multi-pass membrane protein</topology>
    </subcellularLocation>
</comment>
<protein>
    <recommendedName>
        <fullName evidence="8">Probable membrane transporter protein</fullName>
    </recommendedName>
</protein>
<evidence type="ECO:0000256" key="3">
    <source>
        <dbReference type="ARBA" id="ARBA00022448"/>
    </source>
</evidence>
<reference evidence="9 10" key="1">
    <citation type="submission" date="2018-08" db="EMBL/GenBank/DDBJ databases">
        <title>Hydrogenophaga sp. LA-38 isolated from sludge.</title>
        <authorList>
            <person name="Im W.-T."/>
        </authorList>
    </citation>
    <scope>NUCLEOTIDE SEQUENCE [LARGE SCALE GENOMIC DNA]</scope>
    <source>
        <strain evidence="9 10">LA-38</strain>
    </source>
</reference>
<keyword evidence="4 8" id="KW-1003">Cell membrane</keyword>
<feature type="transmembrane region" description="Helical" evidence="8">
    <location>
        <begin position="12"/>
        <end position="35"/>
    </location>
</feature>
<evidence type="ECO:0000256" key="7">
    <source>
        <dbReference type="ARBA" id="ARBA00023136"/>
    </source>
</evidence>
<organism evidence="9 10">
    <name type="scientific">Hydrogenophaga borbori</name>
    <dbReference type="NCBI Taxonomy" id="2294117"/>
    <lineage>
        <taxon>Bacteria</taxon>
        <taxon>Pseudomonadati</taxon>
        <taxon>Pseudomonadota</taxon>
        <taxon>Betaproteobacteria</taxon>
        <taxon>Burkholderiales</taxon>
        <taxon>Comamonadaceae</taxon>
        <taxon>Hydrogenophaga</taxon>
    </lineage>
</organism>
<dbReference type="PANTHER" id="PTHR30269">
    <property type="entry name" value="TRANSMEMBRANE PROTEIN YFCA"/>
    <property type="match status" value="1"/>
</dbReference>